<evidence type="ECO:0000313" key="6">
    <source>
        <dbReference type="RefSeq" id="XP_003743422.2"/>
    </source>
</evidence>
<evidence type="ECO:0000259" key="4">
    <source>
        <dbReference type="Pfam" id="PF12972"/>
    </source>
</evidence>
<dbReference type="InterPro" id="IPR024732">
    <property type="entry name" value="NAGLU_C"/>
</dbReference>
<dbReference type="PANTHER" id="PTHR12872:SF1">
    <property type="entry name" value="ALPHA-N-ACETYLGLUCOSAMINIDASE"/>
    <property type="match status" value="1"/>
</dbReference>
<dbReference type="PANTHER" id="PTHR12872">
    <property type="entry name" value="ALPHA-N-ACETYLGLUCOSAMINIDASE"/>
    <property type="match status" value="1"/>
</dbReference>
<dbReference type="Pfam" id="PF12971">
    <property type="entry name" value="NAGLU_N"/>
    <property type="match status" value="1"/>
</dbReference>
<organism evidence="5 6">
    <name type="scientific">Galendromus occidentalis</name>
    <name type="common">western predatory mite</name>
    <dbReference type="NCBI Taxonomy" id="34638"/>
    <lineage>
        <taxon>Eukaryota</taxon>
        <taxon>Metazoa</taxon>
        <taxon>Ecdysozoa</taxon>
        <taxon>Arthropoda</taxon>
        <taxon>Chelicerata</taxon>
        <taxon>Arachnida</taxon>
        <taxon>Acari</taxon>
        <taxon>Parasitiformes</taxon>
        <taxon>Mesostigmata</taxon>
        <taxon>Gamasina</taxon>
        <taxon>Phytoseioidea</taxon>
        <taxon>Phytoseiidae</taxon>
        <taxon>Typhlodrominae</taxon>
        <taxon>Galendromus</taxon>
    </lineage>
</organism>
<feature type="domain" description="Alpha-N-acetylglucosaminidase tim-barrel" evidence="2">
    <location>
        <begin position="114"/>
        <end position="447"/>
    </location>
</feature>
<dbReference type="KEGG" id="goe:100903987"/>
<reference evidence="6" key="1">
    <citation type="submission" date="2025-08" db="UniProtKB">
        <authorList>
            <consortium name="RefSeq"/>
        </authorList>
    </citation>
    <scope>IDENTIFICATION</scope>
</reference>
<evidence type="ECO:0000259" key="3">
    <source>
        <dbReference type="Pfam" id="PF12971"/>
    </source>
</evidence>
<dbReference type="Gene3D" id="3.30.379.10">
    <property type="entry name" value="Chitobiase/beta-hexosaminidase domain 2-like"/>
    <property type="match status" value="1"/>
</dbReference>
<dbReference type="CTD" id="4669"/>
<name>A0AAJ6QTN0_9ACAR</name>
<evidence type="ECO:0000313" key="5">
    <source>
        <dbReference type="Proteomes" id="UP000694867"/>
    </source>
</evidence>
<keyword evidence="5" id="KW-1185">Reference proteome</keyword>
<evidence type="ECO:0000256" key="1">
    <source>
        <dbReference type="ARBA" id="ARBA00022801"/>
    </source>
</evidence>
<dbReference type="InterPro" id="IPR029018">
    <property type="entry name" value="Hex-like_dom2"/>
</dbReference>
<dbReference type="InterPro" id="IPR024733">
    <property type="entry name" value="NAGLU_tim-barrel"/>
</dbReference>
<protein>
    <submittedName>
        <fullName evidence="6">Alpha-N-acetylglucosaminidase</fullName>
    </submittedName>
</protein>
<feature type="domain" description="Alpha-N-acetylglucosaminidase N-terminal" evidence="3">
    <location>
        <begin position="17"/>
        <end position="100"/>
    </location>
</feature>
<gene>
    <name evidence="6" type="primary">LOC100903987</name>
</gene>
<dbReference type="GeneID" id="100903987"/>
<dbReference type="AlphaFoldDB" id="A0AAJ6QTN0"/>
<keyword evidence="1" id="KW-0378">Hydrolase</keyword>
<dbReference type="Gene3D" id="3.20.20.80">
    <property type="entry name" value="Glycosidases"/>
    <property type="match status" value="1"/>
</dbReference>
<sequence length="723" mass="82994">MGIGENPTSREIRDEEILGLLERVVEEGSPIFELRVDPSLKSVLDGKEGFRVEGNSTKIFITGTVGYAAANGLNFYIRKLLGGQFSWSGKRIPLPEKMPAPQRALLVTLPDQVRYYENVCTASYSFVWWQWPRWQREIDWMAMNGINLPLAFSGQEIVAAEVFKTFGCNDTDLATFFSGPAFLSWNRMGNLRGFGGPLPSSWQLQQQLLQKMILRRMRDFGMTPVVPGFNGFVPRAFERLHPAVSWSRASRWNNFPDEYAMLTFLAPTESFFLNVSSLYITMYRSIYGSDHLYSVDLFNEETPDTNDPAALAEMSSNVYESIAKADPKGIWVMQGWLFVHGGDYWNHDRVKAFLGGPPLGKMIVLDLFSEQSPQFPRFSNYFGQPFIWCMLHNYGGVSGLFGNLEWINSEPLNVRRSVPNMIGIGIAPEGTGQNEVIYEFMAENSYRDSSENVSLWLQNYVGARYGLSDPHLENAWELLRKSVYSLTSKSIENHGNYILTHRPKLNSTPLIWYNGSDVIGAATELIRGATLHRELCHERLFHQDLVDVVRQALQVRVSDEYLQMMSHFKANSLIDFEEHSRRLLHCIRVLDKVLSTDPNFLLGSWLRDSRESAGLDRDLQDQFEFNARNQITRWGPNGEIVDYASKMWNGLVRDYFGKRWQVFVDALNHSLRTGTRVDERQLEHTIIREVELPFTESRRKYPHTASGNVCRLRQWIQRALHPI</sequence>
<evidence type="ECO:0000259" key="2">
    <source>
        <dbReference type="Pfam" id="PF05089"/>
    </source>
</evidence>
<dbReference type="GO" id="GO:0016787">
    <property type="term" value="F:hydrolase activity"/>
    <property type="evidence" value="ECO:0007669"/>
    <property type="project" value="UniProtKB-KW"/>
</dbReference>
<dbReference type="Pfam" id="PF05089">
    <property type="entry name" value="NAGLU"/>
    <property type="match status" value="1"/>
</dbReference>
<dbReference type="InterPro" id="IPR024240">
    <property type="entry name" value="NAGLU_N"/>
</dbReference>
<dbReference type="InterPro" id="IPR007781">
    <property type="entry name" value="NAGLU"/>
</dbReference>
<dbReference type="Gene3D" id="1.20.120.670">
    <property type="entry name" value="N-acetyl-b-d-glucoasminidase"/>
    <property type="match status" value="1"/>
</dbReference>
<accession>A0AAJ6QTN0</accession>
<feature type="domain" description="Alpha-N-acetylglucosaminidase C-terminal" evidence="4">
    <location>
        <begin position="456"/>
        <end position="716"/>
    </location>
</feature>
<dbReference type="Proteomes" id="UP000694867">
    <property type="component" value="Unplaced"/>
</dbReference>
<dbReference type="Pfam" id="PF12972">
    <property type="entry name" value="NAGLU_C"/>
    <property type="match status" value="1"/>
</dbReference>
<proteinExistence type="predicted"/>
<dbReference type="RefSeq" id="XP_003743422.2">
    <property type="nucleotide sequence ID" value="XM_003743374.2"/>
</dbReference>